<evidence type="ECO:0000256" key="4">
    <source>
        <dbReference type="ARBA" id="ARBA00023172"/>
    </source>
</evidence>
<dbReference type="InterPro" id="IPR044068">
    <property type="entry name" value="CB"/>
</dbReference>
<keyword evidence="3 5" id="KW-0238">DNA-binding</keyword>
<evidence type="ECO:0000256" key="1">
    <source>
        <dbReference type="ARBA" id="ARBA00008857"/>
    </source>
</evidence>
<feature type="domain" description="Core-binding (CB)" evidence="8">
    <location>
        <begin position="92"/>
        <end position="171"/>
    </location>
</feature>
<feature type="region of interest" description="Disordered" evidence="6">
    <location>
        <begin position="375"/>
        <end position="395"/>
    </location>
</feature>
<gene>
    <name evidence="9" type="ORF">C3Y92_02500</name>
</gene>
<evidence type="ECO:0000313" key="10">
    <source>
        <dbReference type="Proteomes" id="UP000293296"/>
    </source>
</evidence>
<organism evidence="9 10">
    <name type="scientific">Solidesulfovibrio carbinolicus</name>
    <dbReference type="NCBI Taxonomy" id="296842"/>
    <lineage>
        <taxon>Bacteria</taxon>
        <taxon>Pseudomonadati</taxon>
        <taxon>Thermodesulfobacteriota</taxon>
        <taxon>Desulfovibrionia</taxon>
        <taxon>Desulfovibrionales</taxon>
        <taxon>Desulfovibrionaceae</taxon>
        <taxon>Solidesulfovibrio</taxon>
    </lineage>
</organism>
<dbReference type="GO" id="GO:0006310">
    <property type="term" value="P:DNA recombination"/>
    <property type="evidence" value="ECO:0007669"/>
    <property type="project" value="UniProtKB-KW"/>
</dbReference>
<dbReference type="OrthoDB" id="9789256at2"/>
<dbReference type="PANTHER" id="PTHR30629:SF2">
    <property type="entry name" value="PROPHAGE INTEGRASE INTS-RELATED"/>
    <property type="match status" value="1"/>
</dbReference>
<dbReference type="CDD" id="cd00796">
    <property type="entry name" value="INT_Rci_Hp1_C"/>
    <property type="match status" value="1"/>
</dbReference>
<evidence type="ECO:0000256" key="3">
    <source>
        <dbReference type="ARBA" id="ARBA00023125"/>
    </source>
</evidence>
<evidence type="ECO:0000256" key="2">
    <source>
        <dbReference type="ARBA" id="ARBA00022908"/>
    </source>
</evidence>
<dbReference type="InterPro" id="IPR011010">
    <property type="entry name" value="DNA_brk_join_enz"/>
</dbReference>
<evidence type="ECO:0000256" key="5">
    <source>
        <dbReference type="PROSITE-ProRule" id="PRU01248"/>
    </source>
</evidence>
<evidence type="ECO:0000256" key="6">
    <source>
        <dbReference type="SAM" id="MobiDB-lite"/>
    </source>
</evidence>
<dbReference type="PROSITE" id="PS51898">
    <property type="entry name" value="TYR_RECOMBINASE"/>
    <property type="match status" value="1"/>
</dbReference>
<evidence type="ECO:0000259" key="7">
    <source>
        <dbReference type="PROSITE" id="PS51898"/>
    </source>
</evidence>
<dbReference type="InterPro" id="IPR010998">
    <property type="entry name" value="Integrase_recombinase_N"/>
</dbReference>
<accession>A0A4P6HI33</accession>
<dbReference type="EMBL" id="CP026538">
    <property type="protein sequence ID" value="QAZ66166.1"/>
    <property type="molecule type" value="Genomic_DNA"/>
</dbReference>
<feature type="region of interest" description="Disordered" evidence="6">
    <location>
        <begin position="66"/>
        <end position="85"/>
    </location>
</feature>
<dbReference type="GO" id="GO:0015074">
    <property type="term" value="P:DNA integration"/>
    <property type="evidence" value="ECO:0007669"/>
    <property type="project" value="UniProtKB-KW"/>
</dbReference>
<evidence type="ECO:0000259" key="8">
    <source>
        <dbReference type="PROSITE" id="PS51900"/>
    </source>
</evidence>
<dbReference type="SUPFAM" id="SSF56349">
    <property type="entry name" value="DNA breaking-rejoining enzymes"/>
    <property type="match status" value="1"/>
</dbReference>
<dbReference type="InterPro" id="IPR013762">
    <property type="entry name" value="Integrase-like_cat_sf"/>
</dbReference>
<dbReference type="InterPro" id="IPR050808">
    <property type="entry name" value="Phage_Integrase"/>
</dbReference>
<keyword evidence="4" id="KW-0233">DNA recombination</keyword>
<dbReference type="GO" id="GO:0003677">
    <property type="term" value="F:DNA binding"/>
    <property type="evidence" value="ECO:0007669"/>
    <property type="project" value="UniProtKB-UniRule"/>
</dbReference>
<feature type="domain" description="Tyr recombinase" evidence="7">
    <location>
        <begin position="194"/>
        <end position="368"/>
    </location>
</feature>
<keyword evidence="2" id="KW-0229">DNA integration</keyword>
<dbReference type="PROSITE" id="PS51900">
    <property type="entry name" value="CB"/>
    <property type="match status" value="1"/>
</dbReference>
<sequence length="395" mass="44304">MPAKKRFKTDYPGVYFIEGQAVASGKPERIFYVMYRRDGRLIEEKVGRQFQDNMTAAKAARIRAERIEGRSPSNNARREAEEAAKQAEAGRWTLAKLWAEYSSHKTPGAALTTDRSRFEKYLKPAFGEKEPAEVLTLDLDRLRSRLLKQGKSPQTVKHVLALFKRLVRFGVKKGLCDSPAPRRQTISMPRVDNETTEDLDADELARLVQAIKDEPNIQAANFMRLAMFTGMRRGELFKLEWRDIDFERGFIHIRHPKGGKSQKIPLNDAARAVLASHPHVADSPYVFPGQGGKQRVTIQVASNRIKARAGLPADFRPLHGLRHLFASTLASSGEVDMLTLQKLLTHKSPNMTKRYSHLRDDALKQASEVAGNLLGNVGTPGDSTGRKVVSLGKER</sequence>
<reference evidence="9 10" key="1">
    <citation type="submission" date="2018-02" db="EMBL/GenBank/DDBJ databases">
        <title>Genome sequence of Desulfovibrio carbinolicus DSM 3852.</title>
        <authorList>
            <person name="Wilbanks E."/>
            <person name="Skennerton C.T."/>
            <person name="Orphan V.J."/>
        </authorList>
    </citation>
    <scope>NUCLEOTIDE SEQUENCE [LARGE SCALE GENOMIC DNA]</scope>
    <source>
        <strain evidence="9 10">DSM 3852</strain>
    </source>
</reference>
<dbReference type="AlphaFoldDB" id="A0A4P6HI33"/>
<protein>
    <submittedName>
        <fullName evidence="9">Integrase</fullName>
    </submittedName>
</protein>
<feature type="compositionally biased region" description="Basic and acidic residues" evidence="6">
    <location>
        <begin position="76"/>
        <end position="85"/>
    </location>
</feature>
<dbReference type="KEGG" id="dcb:C3Y92_02500"/>
<dbReference type="Gene3D" id="1.10.150.130">
    <property type="match status" value="1"/>
</dbReference>
<dbReference type="Pfam" id="PF00589">
    <property type="entry name" value="Phage_integrase"/>
    <property type="match status" value="1"/>
</dbReference>
<dbReference type="Gene3D" id="1.10.443.10">
    <property type="entry name" value="Intergrase catalytic core"/>
    <property type="match status" value="1"/>
</dbReference>
<proteinExistence type="inferred from homology"/>
<dbReference type="InterPro" id="IPR002104">
    <property type="entry name" value="Integrase_catalytic"/>
</dbReference>
<dbReference type="Proteomes" id="UP000293296">
    <property type="component" value="Chromosome"/>
</dbReference>
<dbReference type="PANTHER" id="PTHR30629">
    <property type="entry name" value="PROPHAGE INTEGRASE"/>
    <property type="match status" value="1"/>
</dbReference>
<keyword evidence="10" id="KW-1185">Reference proteome</keyword>
<comment type="similarity">
    <text evidence="1">Belongs to the 'phage' integrase family.</text>
</comment>
<evidence type="ECO:0000313" key="9">
    <source>
        <dbReference type="EMBL" id="QAZ66166.1"/>
    </source>
</evidence>
<name>A0A4P6HI33_9BACT</name>